<evidence type="ECO:0000256" key="2">
    <source>
        <dbReference type="ARBA" id="ARBA00023172"/>
    </source>
</evidence>
<dbReference type="EMBL" id="SXFB01000016">
    <property type="protein sequence ID" value="NFV27529.1"/>
    <property type="molecule type" value="Genomic_DNA"/>
</dbReference>
<dbReference type="PANTHER" id="PTHR30461:SF2">
    <property type="entry name" value="SERINE RECOMBINASE PINE-RELATED"/>
    <property type="match status" value="1"/>
</dbReference>
<evidence type="ECO:0000313" key="4">
    <source>
        <dbReference type="Proteomes" id="UP000486903"/>
    </source>
</evidence>
<dbReference type="Pfam" id="PF00239">
    <property type="entry name" value="Resolvase"/>
    <property type="match status" value="1"/>
</dbReference>
<gene>
    <name evidence="3" type="ORF">FDG31_15450</name>
</gene>
<dbReference type="SMART" id="SM00857">
    <property type="entry name" value="Resolvase"/>
    <property type="match status" value="1"/>
</dbReference>
<dbReference type="CDD" id="cd03768">
    <property type="entry name" value="SR_ResInv"/>
    <property type="match status" value="1"/>
</dbReference>
<dbReference type="AlphaFoldDB" id="A0A6B4JID9"/>
<dbReference type="GO" id="GO:0003677">
    <property type="term" value="F:DNA binding"/>
    <property type="evidence" value="ECO:0007669"/>
    <property type="project" value="UniProtKB-KW"/>
</dbReference>
<comment type="caution">
    <text evidence="3">The sequence shown here is derived from an EMBL/GenBank/DDBJ whole genome shotgun (WGS) entry which is preliminary data.</text>
</comment>
<reference evidence="3 4" key="1">
    <citation type="submission" date="2019-04" db="EMBL/GenBank/DDBJ databases">
        <title>Genome sequencing of Clostridium botulinum Groups I-IV and Clostridium butyricum.</title>
        <authorList>
            <person name="Brunt J."/>
            <person name="Van Vliet A.H.M."/>
            <person name="Stringer S.C."/>
            <person name="Carter A.T."/>
            <person name="Peck M.W."/>
        </authorList>
    </citation>
    <scope>NUCLEOTIDE SEQUENCE [LARGE SCALE GENOMIC DNA]</scope>
    <source>
        <strain evidence="3 4">BL81</strain>
    </source>
</reference>
<dbReference type="PANTHER" id="PTHR30461">
    <property type="entry name" value="DNA-INVERTASE FROM LAMBDOID PROPHAGE"/>
    <property type="match status" value="1"/>
</dbReference>
<sequence length="233" mass="26714">MSKIYGYCRISTIKQNIERQHRNILNAYPNATIVDEVFTGTKIYGRKEFNKLLGIVNEGDIIVFDSVSRMSRNADEGFVVYEDLFNKGIELVFLKEQHINTNTYKKALTNNISLTGTNVDFILEGINKYLLALAKEQIKLAFIQSEKEVTDLHQRTKEGIETARLNGKQIGQKKGTKLITKKSIVAKEQIKKYSTDFNGTLKDVEVMKLIGLARNTYYKYKKEIINETENQSI</sequence>
<dbReference type="PROSITE" id="PS51736">
    <property type="entry name" value="RECOMBINASES_3"/>
    <property type="match status" value="1"/>
</dbReference>
<organism evidence="3 4">
    <name type="scientific">Clostridium botulinum</name>
    <dbReference type="NCBI Taxonomy" id="1491"/>
    <lineage>
        <taxon>Bacteria</taxon>
        <taxon>Bacillati</taxon>
        <taxon>Bacillota</taxon>
        <taxon>Clostridia</taxon>
        <taxon>Eubacteriales</taxon>
        <taxon>Clostridiaceae</taxon>
        <taxon>Clostridium</taxon>
    </lineage>
</organism>
<name>A0A6B4JID9_CLOBO</name>
<protein>
    <submittedName>
        <fullName evidence="3">Recombinase family protein</fullName>
    </submittedName>
</protein>
<evidence type="ECO:0000256" key="1">
    <source>
        <dbReference type="ARBA" id="ARBA00023125"/>
    </source>
</evidence>
<keyword evidence="2" id="KW-0233">DNA recombination</keyword>
<proteinExistence type="predicted"/>
<dbReference type="InterPro" id="IPR050639">
    <property type="entry name" value="SSR_resolvase"/>
</dbReference>
<dbReference type="InterPro" id="IPR006119">
    <property type="entry name" value="Resolv_N"/>
</dbReference>
<keyword evidence="1" id="KW-0238">DNA-binding</keyword>
<dbReference type="SUPFAM" id="SSF53041">
    <property type="entry name" value="Resolvase-like"/>
    <property type="match status" value="1"/>
</dbReference>
<dbReference type="Gene3D" id="3.40.50.1390">
    <property type="entry name" value="Resolvase, N-terminal catalytic domain"/>
    <property type="match status" value="1"/>
</dbReference>
<evidence type="ECO:0000313" key="3">
    <source>
        <dbReference type="EMBL" id="NFV27529.1"/>
    </source>
</evidence>
<dbReference type="Proteomes" id="UP000486903">
    <property type="component" value="Unassembled WGS sequence"/>
</dbReference>
<dbReference type="RefSeq" id="WP_003370905.1">
    <property type="nucleotide sequence ID" value="NZ_JACBBA010000001.1"/>
</dbReference>
<dbReference type="GO" id="GO:0000150">
    <property type="term" value="F:DNA strand exchange activity"/>
    <property type="evidence" value="ECO:0007669"/>
    <property type="project" value="InterPro"/>
</dbReference>
<dbReference type="InterPro" id="IPR036162">
    <property type="entry name" value="Resolvase-like_N_sf"/>
</dbReference>
<accession>A0A6B4JID9</accession>